<dbReference type="SUPFAM" id="SSF46689">
    <property type="entry name" value="Homeodomain-like"/>
    <property type="match status" value="1"/>
</dbReference>
<evidence type="ECO:0000256" key="6">
    <source>
        <dbReference type="PROSITE-ProRule" id="PRU00108"/>
    </source>
</evidence>
<evidence type="ECO:0000313" key="10">
    <source>
        <dbReference type="Proteomes" id="UP000095287"/>
    </source>
</evidence>
<dbReference type="WBParaSite" id="L893_g27706.t1">
    <property type="protein sequence ID" value="L893_g27706.t1"/>
    <property type="gene ID" value="L893_g27706"/>
</dbReference>
<dbReference type="GO" id="GO:0000978">
    <property type="term" value="F:RNA polymerase II cis-regulatory region sequence-specific DNA binding"/>
    <property type="evidence" value="ECO:0007669"/>
    <property type="project" value="TreeGrafter"/>
</dbReference>
<dbReference type="InterPro" id="IPR017970">
    <property type="entry name" value="Homeobox_CS"/>
</dbReference>
<dbReference type="CDD" id="cd00086">
    <property type="entry name" value="homeodomain"/>
    <property type="match status" value="1"/>
</dbReference>
<evidence type="ECO:0000259" key="9">
    <source>
        <dbReference type="PROSITE" id="PS50071"/>
    </source>
</evidence>
<dbReference type="SMART" id="SM00389">
    <property type="entry name" value="HOX"/>
    <property type="match status" value="1"/>
</dbReference>
<dbReference type="AlphaFoldDB" id="A0A1I7ZM90"/>
<feature type="region of interest" description="Disordered" evidence="8">
    <location>
        <begin position="90"/>
        <end position="122"/>
    </location>
</feature>
<evidence type="ECO:0000256" key="1">
    <source>
        <dbReference type="ARBA" id="ARBA00004123"/>
    </source>
</evidence>
<keyword evidence="10" id="KW-1185">Reference proteome</keyword>
<evidence type="ECO:0000313" key="11">
    <source>
        <dbReference type="WBParaSite" id="L893_g27706.t1"/>
    </source>
</evidence>
<dbReference type="PANTHER" id="PTHR45793:SF5">
    <property type="entry name" value="HOMEOTIC PROTEIN OCELLILESS"/>
    <property type="match status" value="1"/>
</dbReference>
<proteinExistence type="predicted"/>
<protein>
    <submittedName>
        <fullName evidence="11">Homeobox domain-containing protein</fullName>
    </submittedName>
</protein>
<keyword evidence="4 6" id="KW-0371">Homeobox</keyword>
<evidence type="ECO:0000256" key="3">
    <source>
        <dbReference type="ARBA" id="ARBA00023125"/>
    </source>
</evidence>
<reference evidence="11" key="1">
    <citation type="submission" date="2016-11" db="UniProtKB">
        <authorList>
            <consortium name="WormBaseParasite"/>
        </authorList>
    </citation>
    <scope>IDENTIFICATION</scope>
</reference>
<evidence type="ECO:0000256" key="4">
    <source>
        <dbReference type="ARBA" id="ARBA00023155"/>
    </source>
</evidence>
<evidence type="ECO:0000256" key="5">
    <source>
        <dbReference type="ARBA" id="ARBA00023242"/>
    </source>
</evidence>
<dbReference type="Gene3D" id="1.10.10.60">
    <property type="entry name" value="Homeodomain-like"/>
    <property type="match status" value="1"/>
</dbReference>
<dbReference type="FunFam" id="1.10.10.60:FF:000679">
    <property type="entry name" value="Homeobox protein aristaless"/>
    <property type="match status" value="1"/>
</dbReference>
<dbReference type="GO" id="GO:0005634">
    <property type="term" value="C:nucleus"/>
    <property type="evidence" value="ECO:0007669"/>
    <property type="project" value="UniProtKB-SubCell"/>
</dbReference>
<dbReference type="GO" id="GO:0030182">
    <property type="term" value="P:neuron differentiation"/>
    <property type="evidence" value="ECO:0007669"/>
    <property type="project" value="UniProtKB-ARBA"/>
</dbReference>
<keyword evidence="5 6" id="KW-0539">Nucleus</keyword>
<comment type="subcellular location">
    <subcellularLocation>
        <location evidence="1 6 7">Nucleus</location>
    </subcellularLocation>
</comment>
<dbReference type="GO" id="GO:0000981">
    <property type="term" value="F:DNA-binding transcription factor activity, RNA polymerase II-specific"/>
    <property type="evidence" value="ECO:0007669"/>
    <property type="project" value="InterPro"/>
</dbReference>
<evidence type="ECO:0000256" key="8">
    <source>
        <dbReference type="SAM" id="MobiDB-lite"/>
    </source>
</evidence>
<organism evidence="10 11">
    <name type="scientific">Steinernema glaseri</name>
    <dbReference type="NCBI Taxonomy" id="37863"/>
    <lineage>
        <taxon>Eukaryota</taxon>
        <taxon>Metazoa</taxon>
        <taxon>Ecdysozoa</taxon>
        <taxon>Nematoda</taxon>
        <taxon>Chromadorea</taxon>
        <taxon>Rhabditida</taxon>
        <taxon>Tylenchina</taxon>
        <taxon>Panagrolaimomorpha</taxon>
        <taxon>Strongyloidoidea</taxon>
        <taxon>Steinernematidae</taxon>
        <taxon>Steinernema</taxon>
    </lineage>
</organism>
<feature type="domain" description="Homeobox" evidence="9">
    <location>
        <begin position="38"/>
        <end position="98"/>
    </location>
</feature>
<dbReference type="Proteomes" id="UP000095287">
    <property type="component" value="Unplaced"/>
</dbReference>
<evidence type="ECO:0000256" key="7">
    <source>
        <dbReference type="RuleBase" id="RU000682"/>
    </source>
</evidence>
<dbReference type="InterPro" id="IPR001356">
    <property type="entry name" value="HD"/>
</dbReference>
<keyword evidence="2" id="KW-0217">Developmental protein</keyword>
<dbReference type="PANTHER" id="PTHR45793">
    <property type="entry name" value="HOMEOBOX PROTEIN"/>
    <property type="match status" value="1"/>
</dbReference>
<dbReference type="InterPro" id="IPR009057">
    <property type="entry name" value="Homeodomain-like_sf"/>
</dbReference>
<dbReference type="Pfam" id="PF00046">
    <property type="entry name" value="Homeodomain"/>
    <property type="match status" value="1"/>
</dbReference>
<evidence type="ECO:0000256" key="2">
    <source>
        <dbReference type="ARBA" id="ARBA00022473"/>
    </source>
</evidence>
<dbReference type="PROSITE" id="PS00027">
    <property type="entry name" value="HOMEOBOX_1"/>
    <property type="match status" value="1"/>
</dbReference>
<sequence length="163" mass="18839">MAESVYPTGCVLYPMQGLFMSSCTPSEERRLSAEEKSGRIRRNRTAFSDDQLDELEKSFLKCQYPDAVARESLSKLLNIHESRIQVWFKNRRAKHRKQKRNEPQQSPSGEEPIQNPAKLKENTVLTWTPNAFGGMLMLNETRYQPMNLSVNPNLMPQGTYPFK</sequence>
<dbReference type="PROSITE" id="PS50071">
    <property type="entry name" value="HOMEOBOX_2"/>
    <property type="match status" value="1"/>
</dbReference>
<accession>A0A1I7ZM90</accession>
<feature type="DNA-binding region" description="Homeobox" evidence="6">
    <location>
        <begin position="40"/>
        <end position="99"/>
    </location>
</feature>
<keyword evidence="3 6" id="KW-0238">DNA-binding</keyword>
<feature type="compositionally biased region" description="Basic residues" evidence="8">
    <location>
        <begin position="90"/>
        <end position="99"/>
    </location>
</feature>
<name>A0A1I7ZM90_9BILA</name>